<evidence type="ECO:0000313" key="1">
    <source>
        <dbReference type="EnsemblPlants" id="AUR62018289-RA:cds"/>
    </source>
</evidence>
<evidence type="ECO:0008006" key="3">
    <source>
        <dbReference type="Google" id="ProtNLM"/>
    </source>
</evidence>
<dbReference type="SUPFAM" id="SSF50249">
    <property type="entry name" value="Nucleic acid-binding proteins"/>
    <property type="match status" value="1"/>
</dbReference>
<accession>A0A803LSU5</accession>
<evidence type="ECO:0000313" key="2">
    <source>
        <dbReference type="Proteomes" id="UP000596660"/>
    </source>
</evidence>
<dbReference type="AlphaFoldDB" id="A0A803LSU5"/>
<organism evidence="1 2">
    <name type="scientific">Chenopodium quinoa</name>
    <name type="common">Quinoa</name>
    <dbReference type="NCBI Taxonomy" id="63459"/>
    <lineage>
        <taxon>Eukaryota</taxon>
        <taxon>Viridiplantae</taxon>
        <taxon>Streptophyta</taxon>
        <taxon>Embryophyta</taxon>
        <taxon>Tracheophyta</taxon>
        <taxon>Spermatophyta</taxon>
        <taxon>Magnoliopsida</taxon>
        <taxon>eudicotyledons</taxon>
        <taxon>Gunneridae</taxon>
        <taxon>Pentapetalae</taxon>
        <taxon>Caryophyllales</taxon>
        <taxon>Chenopodiaceae</taxon>
        <taxon>Chenopodioideae</taxon>
        <taxon>Atripliceae</taxon>
        <taxon>Chenopodium</taxon>
    </lineage>
</organism>
<proteinExistence type="predicted"/>
<reference evidence="1" key="1">
    <citation type="journal article" date="2017" name="Nature">
        <title>The genome of Chenopodium quinoa.</title>
        <authorList>
            <person name="Jarvis D.E."/>
            <person name="Ho Y.S."/>
            <person name="Lightfoot D.J."/>
            <person name="Schmoeckel S.M."/>
            <person name="Li B."/>
            <person name="Borm T.J.A."/>
            <person name="Ohyanagi H."/>
            <person name="Mineta K."/>
            <person name="Michell C.T."/>
            <person name="Saber N."/>
            <person name="Kharbatia N.M."/>
            <person name="Rupper R.R."/>
            <person name="Sharp A.R."/>
            <person name="Dally N."/>
            <person name="Boughton B.A."/>
            <person name="Woo Y.H."/>
            <person name="Gao G."/>
            <person name="Schijlen E.G.W.M."/>
            <person name="Guo X."/>
            <person name="Momin A.A."/>
            <person name="Negrao S."/>
            <person name="Al-Babili S."/>
            <person name="Gehring C."/>
            <person name="Roessner U."/>
            <person name="Jung C."/>
            <person name="Murphy K."/>
            <person name="Arold S.T."/>
            <person name="Gojobori T."/>
            <person name="van der Linden C.G."/>
            <person name="van Loo E.N."/>
            <person name="Jellen E.N."/>
            <person name="Maughan P.J."/>
            <person name="Tester M."/>
        </authorList>
    </citation>
    <scope>NUCLEOTIDE SEQUENCE [LARGE SCALE GENOMIC DNA]</scope>
    <source>
        <strain evidence="1">cv. PI 614886</strain>
    </source>
</reference>
<sequence>MENKEVDCQMTFGGNTTIHPLQAEAGPCFLSTFQLLLFRASSKDVIRVILYMEQVRQVKTASGAIIDVCEVVIDDDIIYQPQILSLWGGLATKGCEKLADWASSPLIVGFIYMRPTCHKGFSLASSMSTSVILWPSRETAEHLKKCMCIIKFVILILQLTDAMQEERLWLEAKIAEPDVKKIITYIGCDNCGRRCEELVGETFKCSSWPNKFYTATARVNYTFPITDGTGELKLTAFGAECEKLFSMELADIHSKVTTEYWDAFDEAVARLSTKEAYFCVEPTNILSRVGALRWALKSVSME</sequence>
<dbReference type="Gene3D" id="2.40.50.140">
    <property type="entry name" value="Nucleic acid-binding proteins"/>
    <property type="match status" value="2"/>
</dbReference>
<protein>
    <recommendedName>
        <fullName evidence="3">Replication factor A C-terminal domain-containing protein</fullName>
    </recommendedName>
</protein>
<reference evidence="1" key="2">
    <citation type="submission" date="2021-03" db="UniProtKB">
        <authorList>
            <consortium name="EnsemblPlants"/>
        </authorList>
    </citation>
    <scope>IDENTIFICATION</scope>
</reference>
<dbReference type="Proteomes" id="UP000596660">
    <property type="component" value="Unplaced"/>
</dbReference>
<keyword evidence="2" id="KW-1185">Reference proteome</keyword>
<dbReference type="InterPro" id="IPR012340">
    <property type="entry name" value="NA-bd_OB-fold"/>
</dbReference>
<name>A0A803LSU5_CHEQI</name>
<dbReference type="Gramene" id="AUR62018289-RA">
    <property type="protein sequence ID" value="AUR62018289-RA:cds"/>
    <property type="gene ID" value="AUR62018289"/>
</dbReference>
<dbReference type="EnsemblPlants" id="AUR62018289-RA">
    <property type="protein sequence ID" value="AUR62018289-RA:cds"/>
    <property type="gene ID" value="AUR62018289"/>
</dbReference>